<proteinExistence type="inferred from homology"/>
<evidence type="ECO:0000256" key="1">
    <source>
        <dbReference type="ARBA" id="ARBA00009156"/>
    </source>
</evidence>
<dbReference type="InterPro" id="IPR050406">
    <property type="entry name" value="FGGY_Carb_Kinase"/>
</dbReference>
<keyword evidence="7" id="KW-1185">Reference proteome</keyword>
<dbReference type="InterPro" id="IPR018484">
    <property type="entry name" value="FGGY_N"/>
</dbReference>
<evidence type="ECO:0000259" key="4">
    <source>
        <dbReference type="Pfam" id="PF00370"/>
    </source>
</evidence>
<dbReference type="AlphaFoldDB" id="A0A1H4LQ86"/>
<dbReference type="Pfam" id="PF00370">
    <property type="entry name" value="FGGY_N"/>
    <property type="match status" value="1"/>
</dbReference>
<dbReference type="SUPFAM" id="SSF53067">
    <property type="entry name" value="Actin-like ATPase domain"/>
    <property type="match status" value="2"/>
</dbReference>
<evidence type="ECO:0000256" key="2">
    <source>
        <dbReference type="ARBA" id="ARBA00022679"/>
    </source>
</evidence>
<dbReference type="PANTHER" id="PTHR43095">
    <property type="entry name" value="SUGAR KINASE"/>
    <property type="match status" value="1"/>
</dbReference>
<feature type="domain" description="Carbohydrate kinase FGGY C-terminal" evidence="5">
    <location>
        <begin position="260"/>
        <end position="446"/>
    </location>
</feature>
<dbReference type="PIRSF" id="PIRSF000538">
    <property type="entry name" value="GlpK"/>
    <property type="match status" value="1"/>
</dbReference>
<gene>
    <name evidence="6" type="ORF">SAMN05216452_2941</name>
</gene>
<organism evidence="6 7">
    <name type="scientific">Nitratireductor aquibiodomus</name>
    <dbReference type="NCBI Taxonomy" id="204799"/>
    <lineage>
        <taxon>Bacteria</taxon>
        <taxon>Pseudomonadati</taxon>
        <taxon>Pseudomonadota</taxon>
        <taxon>Alphaproteobacteria</taxon>
        <taxon>Hyphomicrobiales</taxon>
        <taxon>Phyllobacteriaceae</taxon>
        <taxon>Nitratireductor</taxon>
    </lineage>
</organism>
<dbReference type="Proteomes" id="UP000199064">
    <property type="component" value="Unassembled WGS sequence"/>
</dbReference>
<dbReference type="CDD" id="cd07804">
    <property type="entry name" value="ASKHA_NBD_FGGY_RrXK-like"/>
    <property type="match status" value="1"/>
</dbReference>
<protein>
    <submittedName>
        <fullName evidence="6">Xylulokinase</fullName>
    </submittedName>
</protein>
<dbReference type="InterPro" id="IPR000577">
    <property type="entry name" value="Carb_kinase_FGGY"/>
</dbReference>
<keyword evidence="2" id="KW-0808">Transferase</keyword>
<dbReference type="GO" id="GO:0005975">
    <property type="term" value="P:carbohydrate metabolic process"/>
    <property type="evidence" value="ECO:0007669"/>
    <property type="project" value="InterPro"/>
</dbReference>
<dbReference type="RefSeq" id="WP_090329278.1">
    <property type="nucleotide sequence ID" value="NZ_FNSL01000001.1"/>
</dbReference>
<reference evidence="7" key="1">
    <citation type="submission" date="2016-10" db="EMBL/GenBank/DDBJ databases">
        <authorList>
            <person name="Varghese N."/>
            <person name="Submissions S."/>
        </authorList>
    </citation>
    <scope>NUCLEOTIDE SEQUENCE [LARGE SCALE GENOMIC DNA]</scope>
    <source>
        <strain evidence="7">ES.061</strain>
    </source>
</reference>
<evidence type="ECO:0000313" key="7">
    <source>
        <dbReference type="Proteomes" id="UP000199064"/>
    </source>
</evidence>
<evidence type="ECO:0000256" key="3">
    <source>
        <dbReference type="ARBA" id="ARBA00022777"/>
    </source>
</evidence>
<dbReference type="Pfam" id="PF02782">
    <property type="entry name" value="FGGY_C"/>
    <property type="match status" value="1"/>
</dbReference>
<keyword evidence="3 6" id="KW-0418">Kinase</keyword>
<dbReference type="PANTHER" id="PTHR43095:SF5">
    <property type="entry name" value="XYLULOSE KINASE"/>
    <property type="match status" value="1"/>
</dbReference>
<dbReference type="EMBL" id="FNSL01000001">
    <property type="protein sequence ID" value="SEB72798.1"/>
    <property type="molecule type" value="Genomic_DNA"/>
</dbReference>
<dbReference type="Gene3D" id="3.30.420.40">
    <property type="match status" value="2"/>
</dbReference>
<dbReference type="GO" id="GO:0016301">
    <property type="term" value="F:kinase activity"/>
    <property type="evidence" value="ECO:0007669"/>
    <property type="project" value="UniProtKB-KW"/>
</dbReference>
<comment type="similarity">
    <text evidence="1">Belongs to the FGGY kinase family.</text>
</comment>
<evidence type="ECO:0000259" key="5">
    <source>
        <dbReference type="Pfam" id="PF02782"/>
    </source>
</evidence>
<name>A0A1H4LQ86_9HYPH</name>
<dbReference type="InterPro" id="IPR043129">
    <property type="entry name" value="ATPase_NBD"/>
</dbReference>
<feature type="domain" description="Carbohydrate kinase FGGY N-terminal" evidence="4">
    <location>
        <begin position="4"/>
        <end position="247"/>
    </location>
</feature>
<evidence type="ECO:0000313" key="6">
    <source>
        <dbReference type="EMBL" id="SEB72798.1"/>
    </source>
</evidence>
<dbReference type="InterPro" id="IPR018485">
    <property type="entry name" value="FGGY_C"/>
</dbReference>
<sequence length="504" mass="54614">MDCYLGIDIGTFETKGVLADGQGRILATAKRRHDMIVPQPGWAEHDAEKDWWGEFCAISRELIASTGIAPGDIKAVAASGIGPCMLPVDEDGNPLMNAVLYGVDTRAAEEIEELTAEIGEETLLAECGNALTSQSVGPKILWLKKNRPELYARTHKVMNSSSFLVHRLTGRFVIDHYSASSSSPLYDIHTNRWTDRYADRIIAPERLPELLWSTEIAGHVTEQAAKETGLAPGTPVTAGTIDAASEAVSVGVLGTGEMMMMYGSTMFIILVTDHRVEDGRLWYAPWLFEGQHACMSGTSTSGTLTRWFQEQFARELDAESALRLLAEEAQGAPVGANGIVVLPYFSGERTPIHDPHARGIIFGLDLTHTRADIYRGFLEGIAYGVTSVIETYEGAGASIKRIAAVGGGTKNAVWSQAISDASGKTQDVAANTVGAAFGNAFLAAVAVGAAGREDIRRWNPVERSIAPQEENRAVYDARYRTFKELYARNSDLMKGAQQRTSDEA</sequence>
<accession>A0A1H4LQ86</accession>